<feature type="transmembrane region" description="Helical" evidence="1">
    <location>
        <begin position="219"/>
        <end position="237"/>
    </location>
</feature>
<keyword evidence="1" id="KW-0812">Transmembrane</keyword>
<organism evidence="2 3">
    <name type="scientific">Streptomyces chumphonensis</name>
    <dbReference type="NCBI Taxonomy" id="1214925"/>
    <lineage>
        <taxon>Bacteria</taxon>
        <taxon>Bacillati</taxon>
        <taxon>Actinomycetota</taxon>
        <taxon>Actinomycetes</taxon>
        <taxon>Kitasatosporales</taxon>
        <taxon>Streptomycetaceae</taxon>
        <taxon>Streptomyces</taxon>
    </lineage>
</organism>
<feature type="transmembrane region" description="Helical" evidence="1">
    <location>
        <begin position="176"/>
        <end position="193"/>
    </location>
</feature>
<dbReference type="EMBL" id="JACXYU010000007">
    <property type="protein sequence ID" value="MBD3932930.1"/>
    <property type="molecule type" value="Genomic_DNA"/>
</dbReference>
<dbReference type="RefSeq" id="WP_191210228.1">
    <property type="nucleotide sequence ID" value="NZ_BAABKL010000050.1"/>
</dbReference>
<proteinExistence type="predicted"/>
<evidence type="ECO:0000256" key="1">
    <source>
        <dbReference type="SAM" id="Phobius"/>
    </source>
</evidence>
<reference evidence="2" key="1">
    <citation type="submission" date="2020-09" db="EMBL/GenBank/DDBJ databases">
        <title>Secondary metabolite and genome analysis of marine Streptomyces chumphonensis KK1-2T.</title>
        <authorList>
            <person name="Phongsopitanun W."/>
            <person name="Kanchanasin P."/>
            <person name="Pittayakhajonwut P."/>
            <person name="Suwanborirux K."/>
            <person name="Tanasupawat S."/>
        </authorList>
    </citation>
    <scope>NUCLEOTIDE SEQUENCE</scope>
    <source>
        <strain evidence="2">KK1-2</strain>
    </source>
</reference>
<dbReference type="AlphaFoldDB" id="A0A927F0U3"/>
<feature type="transmembrane region" description="Helical" evidence="1">
    <location>
        <begin position="342"/>
        <end position="360"/>
    </location>
</feature>
<feature type="transmembrane region" description="Helical" evidence="1">
    <location>
        <begin position="199"/>
        <end position="214"/>
    </location>
</feature>
<accession>A0A927F0U3</accession>
<dbReference type="Proteomes" id="UP000632289">
    <property type="component" value="Unassembled WGS sequence"/>
</dbReference>
<feature type="transmembrane region" description="Helical" evidence="1">
    <location>
        <begin position="151"/>
        <end position="169"/>
    </location>
</feature>
<feature type="transmembrane region" description="Helical" evidence="1">
    <location>
        <begin position="126"/>
        <end position="145"/>
    </location>
</feature>
<name>A0A927F0U3_9ACTN</name>
<feature type="transmembrane region" description="Helical" evidence="1">
    <location>
        <begin position="33"/>
        <end position="57"/>
    </location>
</feature>
<keyword evidence="3" id="KW-1185">Reference proteome</keyword>
<feature type="transmembrane region" description="Helical" evidence="1">
    <location>
        <begin position="292"/>
        <end position="310"/>
    </location>
</feature>
<keyword evidence="1" id="KW-1133">Transmembrane helix</keyword>
<sequence>MQSSPLALAGRQEARFRAALRLHDATPERPGRWIGLVALAFTLVQLVLVVPGLGLGWDETVYLSQVGPDATTAYFSAPRARGVSFLVAPVAALTSSVLAVRIYLAVLSGAALFLALWVWRGLLPAPVLALAGGLFSSLWITLFYGPQIMPNLWVAFAALATVGCFLRAARDGRHRDPWAFAGVGFGIACVALLRPGDAAWLGLPLVAAALYVRAWRRPLLLAVLALGALLGAAPWLVEAQLHYGGVLTRLERAGEIQGGLGWSLAFDDQAKALVGRSLCRPCTIGWEHPVTAVWWLLLPLPVIAGVVAAVRVRRLAPVLMATLAGLSLAVPYLLLIDYAAPRFLLPAYALLALPVALCLHRLFRARTPWRPAIVLVVVLGLVGHVAVQAAVLRDAVRRSGAAAGAVADVADELNRLGVRPPCVVSGHDAVRVAYRAGCDSRQVGGHDGSITARGLVAAADRRPVAVLVAGDERPPAYARDWPEHALPDWSSSRNYRAYLAP</sequence>
<feature type="transmembrane region" description="Helical" evidence="1">
    <location>
        <begin position="372"/>
        <end position="392"/>
    </location>
</feature>
<evidence type="ECO:0000313" key="3">
    <source>
        <dbReference type="Proteomes" id="UP000632289"/>
    </source>
</evidence>
<comment type="caution">
    <text evidence="2">The sequence shown here is derived from an EMBL/GenBank/DDBJ whole genome shotgun (WGS) entry which is preliminary data.</text>
</comment>
<evidence type="ECO:0000313" key="2">
    <source>
        <dbReference type="EMBL" id="MBD3932930.1"/>
    </source>
</evidence>
<feature type="transmembrane region" description="Helical" evidence="1">
    <location>
        <begin position="98"/>
        <end position="119"/>
    </location>
</feature>
<gene>
    <name evidence="2" type="ORF">IF129_15395</name>
</gene>
<feature type="transmembrane region" description="Helical" evidence="1">
    <location>
        <begin position="317"/>
        <end position="336"/>
    </location>
</feature>
<keyword evidence="1" id="KW-0472">Membrane</keyword>
<protein>
    <submittedName>
        <fullName evidence="2">Uncharacterized protein</fullName>
    </submittedName>
</protein>